<dbReference type="OrthoDB" id="9987145at2759"/>
<dbReference type="EMBL" id="CAJOBC010006670">
    <property type="protein sequence ID" value="CAF3907179.1"/>
    <property type="molecule type" value="Genomic_DNA"/>
</dbReference>
<dbReference type="EMBL" id="CAJOBA010036358">
    <property type="protein sequence ID" value="CAF4021516.1"/>
    <property type="molecule type" value="Genomic_DNA"/>
</dbReference>
<dbReference type="PANTHER" id="PTHR13617:SF14">
    <property type="entry name" value="PROTEIN ABHD18"/>
    <property type="match status" value="1"/>
</dbReference>
<reference evidence="1" key="1">
    <citation type="submission" date="2021-02" db="EMBL/GenBank/DDBJ databases">
        <authorList>
            <person name="Nowell W R."/>
        </authorList>
    </citation>
    <scope>NUCLEOTIDE SEQUENCE</scope>
</reference>
<keyword evidence="5" id="KW-1185">Reference proteome</keyword>
<dbReference type="PANTHER" id="PTHR13617">
    <property type="entry name" value="PROTEIN ABHD18"/>
    <property type="match status" value="1"/>
</dbReference>
<dbReference type="Proteomes" id="UP000682733">
    <property type="component" value="Unassembled WGS sequence"/>
</dbReference>
<dbReference type="Gene3D" id="3.40.50.1820">
    <property type="entry name" value="alpha/beta hydrolase"/>
    <property type="match status" value="1"/>
</dbReference>
<protein>
    <submittedName>
        <fullName evidence="1">Uncharacterized protein</fullName>
    </submittedName>
</protein>
<dbReference type="Proteomes" id="UP000677228">
    <property type="component" value="Unassembled WGS sequence"/>
</dbReference>
<evidence type="ECO:0000313" key="5">
    <source>
        <dbReference type="Proteomes" id="UP000663829"/>
    </source>
</evidence>
<sequence length="405" mass="46890">MNQFDHLFRRFVVSQQFVRGWGNPQHLQELYYYRREKVGIREQCYKLVPSNYPIEILKEEVSKNQLIITGQFISPLSYYLSHLFVPEIVKAKFRLILPKDHKLGIDQIPIAINYPGTGDHNFGRRHYLNATPLLNGYRVASIILENPYYGSRKPADQFRSSLFYVTDLFVMGGALVLESLALLHWCERMKLAPVVLHGFSLGSHMASLAFTNYPKPLSLVSCLSWSTSSTVFCEGVISKNIPWHLLSKQFYENKAYRTFYDELSAKEQKMKLENIVTQNIHPPAQKFHQPTTNNTKKSPSFDIVKDFMRLLMDEFTHLKNYSLPYESNLSNALFIVATNDGYVLRNGTTHMSDLWPNCHVRYINHGHISGFLFNQSLFHKATVEMLEKQKSFYKDNRIPTSLVSG</sequence>
<evidence type="ECO:0000313" key="1">
    <source>
        <dbReference type="EMBL" id="CAF1143565.1"/>
    </source>
</evidence>
<dbReference type="AlphaFoldDB" id="A0A814S789"/>
<dbReference type="InterPro" id="IPR019149">
    <property type="entry name" value="ABHD18"/>
</dbReference>
<evidence type="ECO:0000313" key="4">
    <source>
        <dbReference type="EMBL" id="CAF4021516.1"/>
    </source>
</evidence>
<dbReference type="InterPro" id="IPR029058">
    <property type="entry name" value="AB_hydrolase_fold"/>
</dbReference>
<evidence type="ECO:0000313" key="3">
    <source>
        <dbReference type="EMBL" id="CAF3907179.1"/>
    </source>
</evidence>
<evidence type="ECO:0000313" key="2">
    <source>
        <dbReference type="EMBL" id="CAF1212638.1"/>
    </source>
</evidence>
<gene>
    <name evidence="1" type="ORF">GPM918_LOCUS20812</name>
    <name evidence="2" type="ORF">OVA965_LOCUS24530</name>
    <name evidence="3" type="ORF">SRO942_LOCUS20809</name>
    <name evidence="4" type="ORF">TMI583_LOCUS25250</name>
</gene>
<dbReference type="SUPFAM" id="SSF53474">
    <property type="entry name" value="alpha/beta-Hydrolases"/>
    <property type="match status" value="1"/>
</dbReference>
<dbReference type="Pfam" id="PF09752">
    <property type="entry name" value="ABHD18"/>
    <property type="match status" value="1"/>
</dbReference>
<proteinExistence type="predicted"/>
<comment type="caution">
    <text evidence="1">The sequence shown here is derived from an EMBL/GenBank/DDBJ whole genome shotgun (WGS) entry which is preliminary data.</text>
</comment>
<accession>A0A814S789</accession>
<name>A0A814S789_9BILA</name>
<dbReference type="EMBL" id="CAJNOK010014822">
    <property type="protein sequence ID" value="CAF1212638.1"/>
    <property type="molecule type" value="Genomic_DNA"/>
</dbReference>
<dbReference type="Proteomes" id="UP000681722">
    <property type="component" value="Unassembled WGS sequence"/>
</dbReference>
<dbReference type="EMBL" id="CAJNOQ010006670">
    <property type="protein sequence ID" value="CAF1143565.1"/>
    <property type="molecule type" value="Genomic_DNA"/>
</dbReference>
<organism evidence="1 5">
    <name type="scientific">Didymodactylos carnosus</name>
    <dbReference type="NCBI Taxonomy" id="1234261"/>
    <lineage>
        <taxon>Eukaryota</taxon>
        <taxon>Metazoa</taxon>
        <taxon>Spiralia</taxon>
        <taxon>Gnathifera</taxon>
        <taxon>Rotifera</taxon>
        <taxon>Eurotatoria</taxon>
        <taxon>Bdelloidea</taxon>
        <taxon>Philodinida</taxon>
        <taxon>Philodinidae</taxon>
        <taxon>Didymodactylos</taxon>
    </lineage>
</organism>
<dbReference type="Proteomes" id="UP000663829">
    <property type="component" value="Unassembled WGS sequence"/>
</dbReference>